<keyword evidence="2" id="KW-1185">Reference proteome</keyword>
<dbReference type="Proteomes" id="UP000314294">
    <property type="component" value="Unassembled WGS sequence"/>
</dbReference>
<protein>
    <submittedName>
        <fullName evidence="1">Uncharacterized protein</fullName>
    </submittedName>
</protein>
<accession>A0A4Z2HCC7</accession>
<proteinExistence type="predicted"/>
<reference evidence="1 2" key="1">
    <citation type="submission" date="2019-03" db="EMBL/GenBank/DDBJ databases">
        <title>First draft genome of Liparis tanakae, snailfish: a comprehensive survey of snailfish specific genes.</title>
        <authorList>
            <person name="Kim W."/>
            <person name="Song I."/>
            <person name="Jeong J.-H."/>
            <person name="Kim D."/>
            <person name="Kim S."/>
            <person name="Ryu S."/>
            <person name="Song J.Y."/>
            <person name="Lee S.K."/>
        </authorList>
    </citation>
    <scope>NUCLEOTIDE SEQUENCE [LARGE SCALE GENOMIC DNA]</scope>
    <source>
        <tissue evidence="1">Muscle</tissue>
    </source>
</reference>
<gene>
    <name evidence="1" type="ORF">EYF80_027104</name>
</gene>
<evidence type="ECO:0000313" key="1">
    <source>
        <dbReference type="EMBL" id="TNN62663.1"/>
    </source>
</evidence>
<organism evidence="1 2">
    <name type="scientific">Liparis tanakae</name>
    <name type="common">Tanaka's snailfish</name>
    <dbReference type="NCBI Taxonomy" id="230148"/>
    <lineage>
        <taxon>Eukaryota</taxon>
        <taxon>Metazoa</taxon>
        <taxon>Chordata</taxon>
        <taxon>Craniata</taxon>
        <taxon>Vertebrata</taxon>
        <taxon>Euteleostomi</taxon>
        <taxon>Actinopterygii</taxon>
        <taxon>Neopterygii</taxon>
        <taxon>Teleostei</taxon>
        <taxon>Neoteleostei</taxon>
        <taxon>Acanthomorphata</taxon>
        <taxon>Eupercaria</taxon>
        <taxon>Perciformes</taxon>
        <taxon>Cottioidei</taxon>
        <taxon>Cottales</taxon>
        <taxon>Liparidae</taxon>
        <taxon>Liparis</taxon>
    </lineage>
</organism>
<comment type="caution">
    <text evidence="1">The sequence shown here is derived from an EMBL/GenBank/DDBJ whole genome shotgun (WGS) entry which is preliminary data.</text>
</comment>
<dbReference type="AlphaFoldDB" id="A0A4Z2HCC7"/>
<evidence type="ECO:0000313" key="2">
    <source>
        <dbReference type="Proteomes" id="UP000314294"/>
    </source>
</evidence>
<dbReference type="EMBL" id="SRLO01000288">
    <property type="protein sequence ID" value="TNN62663.1"/>
    <property type="molecule type" value="Genomic_DNA"/>
</dbReference>
<sequence length="73" mass="8128">MRAFFVVVPFILPNAGHRGVLLAQWPMGMKSAQQLGCQKVSSRLKKTEETGCEGFQRILLTHCHLPCRSAVNC</sequence>
<name>A0A4Z2HCC7_9TELE</name>